<dbReference type="Pfam" id="PF00102">
    <property type="entry name" value="Y_phosphatase"/>
    <property type="match status" value="1"/>
</dbReference>
<dbReference type="STRING" id="1432141.A0A015NFC4"/>
<dbReference type="HOGENOM" id="CLU_001645_9_1_1"/>
<name>A0A015NFC4_RHIIW</name>
<organism evidence="4 5">
    <name type="scientific">Rhizophagus irregularis (strain DAOM 197198w)</name>
    <name type="common">Glomus intraradices</name>
    <dbReference type="NCBI Taxonomy" id="1432141"/>
    <lineage>
        <taxon>Eukaryota</taxon>
        <taxon>Fungi</taxon>
        <taxon>Fungi incertae sedis</taxon>
        <taxon>Mucoromycota</taxon>
        <taxon>Glomeromycotina</taxon>
        <taxon>Glomeromycetes</taxon>
        <taxon>Glomerales</taxon>
        <taxon>Glomeraceae</taxon>
        <taxon>Rhizophagus</taxon>
    </lineage>
</organism>
<dbReference type="CDD" id="cd00047">
    <property type="entry name" value="PTPc"/>
    <property type="match status" value="1"/>
</dbReference>
<comment type="caution">
    <text evidence="4">The sequence shown here is derived from an EMBL/GenBank/DDBJ whole genome shotgun (WGS) entry which is preliminary data.</text>
</comment>
<protein>
    <submittedName>
        <fullName evidence="4">Ptp1p</fullName>
    </submittedName>
</protein>
<evidence type="ECO:0000256" key="1">
    <source>
        <dbReference type="ARBA" id="ARBA00009649"/>
    </source>
</evidence>
<dbReference type="EMBL" id="JEMT01009735">
    <property type="protein sequence ID" value="EXX78038.1"/>
    <property type="molecule type" value="Genomic_DNA"/>
</dbReference>
<proteinExistence type="inferred from homology"/>
<dbReference type="InterPro" id="IPR000387">
    <property type="entry name" value="Tyr_Pase_dom"/>
</dbReference>
<keyword evidence="5" id="KW-1185">Reference proteome</keyword>
<dbReference type="Proteomes" id="UP000022910">
    <property type="component" value="Unassembled WGS sequence"/>
</dbReference>
<dbReference type="PANTHER" id="PTHR19134">
    <property type="entry name" value="RECEPTOR-TYPE TYROSINE-PROTEIN PHOSPHATASE"/>
    <property type="match status" value="1"/>
</dbReference>
<dbReference type="PROSITE" id="PS50055">
    <property type="entry name" value="TYR_PHOSPHATASE_PTP"/>
    <property type="match status" value="1"/>
</dbReference>
<feature type="domain" description="Tyrosine specific protein phosphatases" evidence="3">
    <location>
        <begin position="218"/>
        <end position="303"/>
    </location>
</feature>
<gene>
    <name evidence="4" type="ORF">RirG_018480</name>
</gene>
<feature type="domain" description="Tyrosine-protein phosphatase" evidence="2">
    <location>
        <begin position="26"/>
        <end position="312"/>
    </location>
</feature>
<dbReference type="InterPro" id="IPR003595">
    <property type="entry name" value="Tyr_Pase_cat"/>
</dbReference>
<dbReference type="PRINTS" id="PR00700">
    <property type="entry name" value="PRTYPHPHTASE"/>
</dbReference>
<sequence length="319" mass="36866">MSEDSVVRVFLPQFLSNSENLNEKMLTVKFQLLNQNEVARCRQAANNPNDPFNMSVAFDSLSMDYNRYSDILPFNHNRVKLLQQRPYKTDYINASYIEAPNNVRRYIATQGPLNKTIEDFWLMIWERNTNVIVMLTKQIEDGKIKCETYWPESVGYYVIIKDIGLKITLESEILDQRIDCYIRTLKLEKIGGLNTEYRQITQLQSLAWPDHGLPNSPEPIINLIMKKNEYIQYYTCLNNGNIGPTVIHCSAGCGRTGTFCTVDSTLALLPDLQQSDPTDLIFNVIQHLRQQRISMVESFAQFQFCYLAVLSKLVNDLHL</sequence>
<dbReference type="AlphaFoldDB" id="A0A015NFC4"/>
<dbReference type="InterPro" id="IPR016130">
    <property type="entry name" value="Tyr_Pase_AS"/>
</dbReference>
<dbReference type="OrthoDB" id="10253954at2759"/>
<dbReference type="OMA" id="GHKWWIA"/>
<dbReference type="SMR" id="A0A015NFC4"/>
<reference evidence="4 5" key="1">
    <citation type="submission" date="2014-02" db="EMBL/GenBank/DDBJ databases">
        <title>Single nucleus genome sequencing reveals high similarity among nuclei of an endomycorrhizal fungus.</title>
        <authorList>
            <person name="Lin K."/>
            <person name="Geurts R."/>
            <person name="Zhang Z."/>
            <person name="Limpens E."/>
            <person name="Saunders D.G."/>
            <person name="Mu D."/>
            <person name="Pang E."/>
            <person name="Cao H."/>
            <person name="Cha H."/>
            <person name="Lin T."/>
            <person name="Zhou Q."/>
            <person name="Shang Y."/>
            <person name="Li Y."/>
            <person name="Ivanov S."/>
            <person name="Sharma T."/>
            <person name="Velzen R.V."/>
            <person name="Ruijter N.D."/>
            <person name="Aanen D.K."/>
            <person name="Win J."/>
            <person name="Kamoun S."/>
            <person name="Bisseling T."/>
            <person name="Huang S."/>
        </authorList>
    </citation>
    <scope>NUCLEOTIDE SEQUENCE [LARGE SCALE GENOMIC DNA]</scope>
    <source>
        <strain evidence="5">DAOM197198w</strain>
    </source>
</reference>
<evidence type="ECO:0000259" key="2">
    <source>
        <dbReference type="PROSITE" id="PS50055"/>
    </source>
</evidence>
<evidence type="ECO:0000313" key="5">
    <source>
        <dbReference type="Proteomes" id="UP000022910"/>
    </source>
</evidence>
<dbReference type="InterPro" id="IPR050348">
    <property type="entry name" value="Protein-Tyr_Phosphatase"/>
</dbReference>
<dbReference type="InterPro" id="IPR029021">
    <property type="entry name" value="Prot-tyrosine_phosphatase-like"/>
</dbReference>
<evidence type="ECO:0000313" key="4">
    <source>
        <dbReference type="EMBL" id="EXX78038.1"/>
    </source>
</evidence>
<comment type="similarity">
    <text evidence="1">Belongs to the protein-tyrosine phosphatase family. Non-receptor class subfamily.</text>
</comment>
<accession>A0A015NFC4</accession>
<dbReference type="SUPFAM" id="SSF52799">
    <property type="entry name" value="(Phosphotyrosine protein) phosphatases II"/>
    <property type="match status" value="1"/>
</dbReference>
<dbReference type="SMART" id="SM00194">
    <property type="entry name" value="PTPc"/>
    <property type="match status" value="1"/>
</dbReference>
<dbReference type="Gene3D" id="3.90.190.10">
    <property type="entry name" value="Protein tyrosine phosphatase superfamily"/>
    <property type="match status" value="1"/>
</dbReference>
<dbReference type="InterPro" id="IPR000242">
    <property type="entry name" value="PTP_cat"/>
</dbReference>
<evidence type="ECO:0000259" key="3">
    <source>
        <dbReference type="PROSITE" id="PS50056"/>
    </source>
</evidence>
<dbReference type="SMART" id="SM00404">
    <property type="entry name" value="PTPc_motif"/>
    <property type="match status" value="1"/>
</dbReference>
<dbReference type="PANTHER" id="PTHR19134:SF449">
    <property type="entry name" value="TYROSINE-PROTEIN PHOSPHATASE 1"/>
    <property type="match status" value="1"/>
</dbReference>
<dbReference type="GO" id="GO:0004725">
    <property type="term" value="F:protein tyrosine phosphatase activity"/>
    <property type="evidence" value="ECO:0007669"/>
    <property type="project" value="InterPro"/>
</dbReference>
<dbReference type="PROSITE" id="PS00383">
    <property type="entry name" value="TYR_PHOSPHATASE_1"/>
    <property type="match status" value="1"/>
</dbReference>
<dbReference type="PROSITE" id="PS50056">
    <property type="entry name" value="TYR_PHOSPHATASE_2"/>
    <property type="match status" value="1"/>
</dbReference>